<dbReference type="EMBL" id="JAVTTO010000003">
    <property type="protein sequence ID" value="MDT7832326.1"/>
    <property type="molecule type" value="Genomic_DNA"/>
</dbReference>
<dbReference type="RefSeq" id="WP_349241586.1">
    <property type="nucleotide sequence ID" value="NZ_JAVTTO010000003.1"/>
</dbReference>
<name>A0ABU3LF11_9FLAO</name>
<keyword evidence="3" id="KW-1185">Reference proteome</keyword>
<dbReference type="SUPFAM" id="SSF54373">
    <property type="entry name" value="FAD-linked reductases, C-terminal domain"/>
    <property type="match status" value="1"/>
</dbReference>
<dbReference type="InterPro" id="IPR006076">
    <property type="entry name" value="FAD-dep_OxRdtase"/>
</dbReference>
<dbReference type="Gene3D" id="3.30.9.10">
    <property type="entry name" value="D-Amino Acid Oxidase, subunit A, domain 2"/>
    <property type="match status" value="1"/>
</dbReference>
<gene>
    <name evidence="2" type="ORF">RQM59_08040</name>
</gene>
<dbReference type="Proteomes" id="UP001257277">
    <property type="component" value="Unassembled WGS sequence"/>
</dbReference>
<feature type="domain" description="FAD dependent oxidoreductase" evidence="1">
    <location>
        <begin position="4"/>
        <end position="394"/>
    </location>
</feature>
<reference evidence="2 3" key="1">
    <citation type="submission" date="2023-09" db="EMBL/GenBank/DDBJ databases">
        <title>Novel taxa isolated from Blanes Bay.</title>
        <authorList>
            <person name="Rey-Velasco X."/>
            <person name="Lucena T."/>
        </authorList>
    </citation>
    <scope>NUCLEOTIDE SEQUENCE [LARGE SCALE GENOMIC DNA]</scope>
    <source>
        <strain evidence="2 3">S356</strain>
    </source>
</reference>
<dbReference type="PANTHER" id="PTHR13847">
    <property type="entry name" value="SARCOSINE DEHYDROGENASE-RELATED"/>
    <property type="match status" value="1"/>
</dbReference>
<protein>
    <submittedName>
        <fullName evidence="2">FAD-dependent oxidoreductase</fullName>
    </submittedName>
</protein>
<dbReference type="InterPro" id="IPR036188">
    <property type="entry name" value="FAD/NAD-bd_sf"/>
</dbReference>
<dbReference type="SUPFAM" id="SSF51905">
    <property type="entry name" value="FAD/NAD(P)-binding domain"/>
    <property type="match status" value="1"/>
</dbReference>
<organism evidence="2 3">
    <name type="scientific">Asprobacillus argus</name>
    <dbReference type="NCBI Taxonomy" id="3076534"/>
    <lineage>
        <taxon>Bacteria</taxon>
        <taxon>Pseudomonadati</taxon>
        <taxon>Bacteroidota</taxon>
        <taxon>Flavobacteriia</taxon>
        <taxon>Flavobacteriales</taxon>
        <taxon>Flavobacteriaceae</taxon>
        <taxon>Asprobacillus</taxon>
    </lineage>
</organism>
<accession>A0ABU3LF11</accession>
<dbReference type="Gene3D" id="3.50.50.60">
    <property type="entry name" value="FAD/NAD(P)-binding domain"/>
    <property type="match status" value="2"/>
</dbReference>
<evidence type="ECO:0000313" key="3">
    <source>
        <dbReference type="Proteomes" id="UP001257277"/>
    </source>
</evidence>
<proteinExistence type="predicted"/>
<evidence type="ECO:0000259" key="1">
    <source>
        <dbReference type="Pfam" id="PF01266"/>
    </source>
</evidence>
<comment type="caution">
    <text evidence="2">The sequence shown here is derived from an EMBL/GenBank/DDBJ whole genome shotgun (WGS) entry which is preliminary data.</text>
</comment>
<evidence type="ECO:0000313" key="2">
    <source>
        <dbReference type="EMBL" id="MDT7832326.1"/>
    </source>
</evidence>
<sequence length="414" mass="45972">MKHCVIIGGGIIGLSTAYYLQKEGYKVTIIDKSNFSGGASYVNAGYITPSHIISLAAPGIITKGLKWMLDSTSPFYVKPRLDPDFLKWGWAFKRSANKRKMEQSIPIIKDINVFSRELYKEMKDSGDFDFHYEHKGLLMAYKDEKVGEEEWEVGQKAIALGLKVEHLTKKQVDELQPKANLDVKGGVYFHSDAHMTPDDFMKDMLAYLKSRGIEIIAEEEVRDITLTKNTISKVITDKQEIHADEVIMAAGSWTSLLSKKLGIKMLLQAGKGYRINVARETNITLPTILCEAKVAVTPMSGFTRFAGTMEIGGINHKINPVRVNAIANAGESYFSGLKITQEEKADAQCGLRPLTPDGLPYIGRSSNCKNLTIATGHAMMGWSMGPVTGKLITEIISEQKSSLDLTPYHPDRKF</sequence>
<dbReference type="Pfam" id="PF01266">
    <property type="entry name" value="DAO"/>
    <property type="match status" value="1"/>
</dbReference>